<evidence type="ECO:0008006" key="4">
    <source>
        <dbReference type="Google" id="ProtNLM"/>
    </source>
</evidence>
<organism evidence="2 3">
    <name type="scientific">Microthyrium microscopicum</name>
    <dbReference type="NCBI Taxonomy" id="703497"/>
    <lineage>
        <taxon>Eukaryota</taxon>
        <taxon>Fungi</taxon>
        <taxon>Dikarya</taxon>
        <taxon>Ascomycota</taxon>
        <taxon>Pezizomycotina</taxon>
        <taxon>Dothideomycetes</taxon>
        <taxon>Dothideomycetes incertae sedis</taxon>
        <taxon>Microthyriales</taxon>
        <taxon>Microthyriaceae</taxon>
        <taxon>Microthyrium</taxon>
    </lineage>
</organism>
<dbReference type="GO" id="GO:0003824">
    <property type="term" value="F:catalytic activity"/>
    <property type="evidence" value="ECO:0007669"/>
    <property type="project" value="UniProtKB-ARBA"/>
</dbReference>
<keyword evidence="1" id="KW-0812">Transmembrane</keyword>
<name>A0A6A6UMF2_9PEZI</name>
<dbReference type="PANTHER" id="PTHR31047:SF1">
    <property type="entry name" value="DUF1237 DOMAIN-CONTAINING PROTEIN"/>
    <property type="match status" value="1"/>
</dbReference>
<keyword evidence="1" id="KW-0472">Membrane</keyword>
<reference evidence="2" key="1">
    <citation type="journal article" date="2020" name="Stud. Mycol.">
        <title>101 Dothideomycetes genomes: a test case for predicting lifestyles and emergence of pathogens.</title>
        <authorList>
            <person name="Haridas S."/>
            <person name="Albert R."/>
            <person name="Binder M."/>
            <person name="Bloem J."/>
            <person name="Labutti K."/>
            <person name="Salamov A."/>
            <person name="Andreopoulos B."/>
            <person name="Baker S."/>
            <person name="Barry K."/>
            <person name="Bills G."/>
            <person name="Bluhm B."/>
            <person name="Cannon C."/>
            <person name="Castanera R."/>
            <person name="Culley D."/>
            <person name="Daum C."/>
            <person name="Ezra D."/>
            <person name="Gonzalez J."/>
            <person name="Henrissat B."/>
            <person name="Kuo A."/>
            <person name="Liang C."/>
            <person name="Lipzen A."/>
            <person name="Lutzoni F."/>
            <person name="Magnuson J."/>
            <person name="Mondo S."/>
            <person name="Nolan M."/>
            <person name="Ohm R."/>
            <person name="Pangilinan J."/>
            <person name="Park H.-J."/>
            <person name="Ramirez L."/>
            <person name="Alfaro M."/>
            <person name="Sun H."/>
            <person name="Tritt A."/>
            <person name="Yoshinaga Y."/>
            <person name="Zwiers L.-H."/>
            <person name="Turgeon B."/>
            <person name="Goodwin S."/>
            <person name="Spatafora J."/>
            <person name="Crous P."/>
            <person name="Grigoriev I."/>
        </authorList>
    </citation>
    <scope>NUCLEOTIDE SEQUENCE</scope>
    <source>
        <strain evidence="2">CBS 115976</strain>
    </source>
</reference>
<dbReference type="SMART" id="SM01149">
    <property type="entry name" value="DUF1237"/>
    <property type="match status" value="1"/>
</dbReference>
<evidence type="ECO:0000313" key="2">
    <source>
        <dbReference type="EMBL" id="KAF2672617.1"/>
    </source>
</evidence>
<dbReference type="PIRSF" id="PIRSF028846">
    <property type="entry name" value="UCP028846"/>
    <property type="match status" value="1"/>
</dbReference>
<dbReference type="PANTHER" id="PTHR31047">
    <property type="entry name" value="MEIOTICALLY UP-REGULATED GENE 157 PROTEIN"/>
    <property type="match status" value="1"/>
</dbReference>
<dbReference type="EMBL" id="MU004231">
    <property type="protein sequence ID" value="KAF2672617.1"/>
    <property type="molecule type" value="Genomic_DNA"/>
</dbReference>
<dbReference type="AlphaFoldDB" id="A0A6A6UMF2"/>
<keyword evidence="1" id="KW-1133">Transmembrane helix</keyword>
<gene>
    <name evidence="2" type="ORF">BT63DRAFT_132289</name>
</gene>
<dbReference type="OrthoDB" id="7771656at2759"/>
<sequence>MSVIRKSSRRSVLVDLIALIAIAMSFPLLLGILLVRFLAFSPSIITPVAAKLVDCPDYSAYSSVTHEPFTNGTYNLPYQRPSPDCRTFRLAEVEKKIQEIKGVIKDPDLARLFENTYPNTLDTAIRWHGVANGTDEELTFVITGDINAMWIRDSSNQVQSYLSLMKASADKNSLASLYRGVINLQARYLLKEPYCNSFQPPLGSGVPINVNTGFATDIVTPDPDPKIVWECKYELDSMAAFFQVSTEYYQVTKDAEFFGKYKWVKAVNAILKAATDMMTPTYGADGAVLVSPYTMMRQTDRATETLSNGGIGNPVNNGTGMIRSAFRPSDDATIYQLFVPANMMFSRYLASSAEIMAKIPGQSELAARMATLAKNVREAVQQHGIVSHPQYGRIYAYEVDGFGSSTIMDDANVPSLLSAPFLGFLDKKDQVYQNTRKLILSKENPYFMRGPKISAVGGPHVGPGMAWPMASIVRILTTDDDDEIKDTLKGILSSTAGLGLIHESVNSFDVNKWTRQW</sequence>
<proteinExistence type="predicted"/>
<dbReference type="Pfam" id="PF06824">
    <property type="entry name" value="Glyco_hydro_125"/>
    <property type="match status" value="1"/>
</dbReference>
<dbReference type="GO" id="GO:0005975">
    <property type="term" value="P:carbohydrate metabolic process"/>
    <property type="evidence" value="ECO:0007669"/>
    <property type="project" value="InterPro"/>
</dbReference>
<dbReference type="SUPFAM" id="SSF48208">
    <property type="entry name" value="Six-hairpin glycosidases"/>
    <property type="match status" value="1"/>
</dbReference>
<dbReference type="InterPro" id="IPR008928">
    <property type="entry name" value="6-hairpin_glycosidase_sf"/>
</dbReference>
<protein>
    <recommendedName>
        <fullName evidence="4">DUF1237 domain-containing protein</fullName>
    </recommendedName>
</protein>
<feature type="transmembrane region" description="Helical" evidence="1">
    <location>
        <begin position="12"/>
        <end position="39"/>
    </location>
</feature>
<evidence type="ECO:0000313" key="3">
    <source>
        <dbReference type="Proteomes" id="UP000799302"/>
    </source>
</evidence>
<dbReference type="InterPro" id="IPR012341">
    <property type="entry name" value="6hp_glycosidase-like_sf"/>
</dbReference>
<evidence type="ECO:0000256" key="1">
    <source>
        <dbReference type="SAM" id="Phobius"/>
    </source>
</evidence>
<dbReference type="Gene3D" id="1.50.10.10">
    <property type="match status" value="1"/>
</dbReference>
<dbReference type="InterPro" id="IPR008313">
    <property type="entry name" value="GH125"/>
</dbReference>
<keyword evidence="3" id="KW-1185">Reference proteome</keyword>
<dbReference type="Proteomes" id="UP000799302">
    <property type="component" value="Unassembled WGS sequence"/>
</dbReference>
<accession>A0A6A6UMF2</accession>